<dbReference type="InterPro" id="IPR050437">
    <property type="entry name" value="Ribos_protein_bS1-like"/>
</dbReference>
<name>A0A2N6MGF0_9CYAN</name>
<feature type="domain" description="Tex-like protein N-terminal" evidence="1">
    <location>
        <begin position="3"/>
        <end position="75"/>
    </location>
</feature>
<evidence type="ECO:0000259" key="1">
    <source>
        <dbReference type="Pfam" id="PF09371"/>
    </source>
</evidence>
<dbReference type="GO" id="GO:0003729">
    <property type="term" value="F:mRNA binding"/>
    <property type="evidence" value="ECO:0007669"/>
    <property type="project" value="TreeGrafter"/>
</dbReference>
<accession>A0A2N6MGF0</accession>
<dbReference type="PANTHER" id="PTHR10724">
    <property type="entry name" value="30S RIBOSOMAL PROTEIN S1"/>
    <property type="match status" value="1"/>
</dbReference>
<gene>
    <name evidence="2" type="ORF">CEN41_07435</name>
</gene>
<dbReference type="GO" id="GO:0003735">
    <property type="term" value="F:structural constituent of ribosome"/>
    <property type="evidence" value="ECO:0007669"/>
    <property type="project" value="TreeGrafter"/>
</dbReference>
<dbReference type="Pfam" id="PF09371">
    <property type="entry name" value="Tex_N"/>
    <property type="match status" value="1"/>
</dbReference>
<comment type="caution">
    <text evidence="2">The sequence shown here is derived from an EMBL/GenBank/DDBJ whole genome shotgun (WGS) entry which is preliminary data.</text>
</comment>
<dbReference type="PANTHER" id="PTHR10724:SF10">
    <property type="entry name" value="S1 RNA-BINDING DOMAIN-CONTAINING PROTEIN 1"/>
    <property type="match status" value="1"/>
</dbReference>
<dbReference type="RefSeq" id="WP_306417337.1">
    <property type="nucleotide sequence ID" value="NZ_NMQI01000156.1"/>
</dbReference>
<sequence length="104" mass="11928">MLNIPQLLATELNLKAYQVQNALELLAEGATIPFIARYRKERTGEMNEVQLRDLADRHTYLTELEERKSVILNAIAEQGKLTDELKAKIEACLQKTELEDLYLP</sequence>
<feature type="non-terminal residue" evidence="2">
    <location>
        <position position="104"/>
    </location>
</feature>
<evidence type="ECO:0000313" key="3">
    <source>
        <dbReference type="Proteomes" id="UP000234966"/>
    </source>
</evidence>
<protein>
    <recommendedName>
        <fullName evidence="1">Tex-like protein N-terminal domain-containing protein</fullName>
    </recommendedName>
</protein>
<dbReference type="AlphaFoldDB" id="A0A2N6MGF0"/>
<dbReference type="EMBL" id="NMQI01000156">
    <property type="protein sequence ID" value="PMB45801.1"/>
    <property type="molecule type" value="Genomic_DNA"/>
</dbReference>
<organism evidence="2 3">
    <name type="scientific">Fischerella thermalis CCMEE 5330</name>
    <dbReference type="NCBI Taxonomy" id="2019670"/>
    <lineage>
        <taxon>Bacteria</taxon>
        <taxon>Bacillati</taxon>
        <taxon>Cyanobacteriota</taxon>
        <taxon>Cyanophyceae</taxon>
        <taxon>Nostocales</taxon>
        <taxon>Hapalosiphonaceae</taxon>
        <taxon>Fischerella</taxon>
    </lineage>
</organism>
<dbReference type="SUPFAM" id="SSF158832">
    <property type="entry name" value="Tex N-terminal region-like"/>
    <property type="match status" value="1"/>
</dbReference>
<reference evidence="2 3" key="1">
    <citation type="submission" date="2017-07" db="EMBL/GenBank/DDBJ databases">
        <title>Genomes of Fischerella (Mastigocladus) sp. strains.</title>
        <authorList>
            <person name="Miller S.R."/>
        </authorList>
    </citation>
    <scope>NUCLEOTIDE SEQUENCE [LARGE SCALE GENOMIC DNA]</scope>
    <source>
        <strain evidence="2 3">CCMEE 5330</strain>
    </source>
</reference>
<dbReference type="Proteomes" id="UP000234966">
    <property type="component" value="Unassembled WGS sequence"/>
</dbReference>
<dbReference type="InterPro" id="IPR018974">
    <property type="entry name" value="Tex-like_N"/>
</dbReference>
<evidence type="ECO:0000313" key="2">
    <source>
        <dbReference type="EMBL" id="PMB45801.1"/>
    </source>
</evidence>
<dbReference type="GO" id="GO:0006412">
    <property type="term" value="P:translation"/>
    <property type="evidence" value="ECO:0007669"/>
    <property type="project" value="TreeGrafter"/>
</dbReference>
<dbReference type="Gene3D" id="1.10.10.650">
    <property type="entry name" value="RuvA domain 2-like"/>
    <property type="match status" value="1"/>
</dbReference>
<dbReference type="FunFam" id="1.10.10.650:FF:000001">
    <property type="entry name" value="S1 RNA-binding domain 1"/>
    <property type="match status" value="1"/>
</dbReference>
<dbReference type="InterPro" id="IPR023319">
    <property type="entry name" value="Tex-like_HTH_dom_sf"/>
</dbReference>
<proteinExistence type="predicted"/>